<dbReference type="InterPro" id="IPR015797">
    <property type="entry name" value="NUDIX_hydrolase-like_dom_sf"/>
</dbReference>
<comment type="similarity">
    <text evidence="2 10">Belongs to the IPP isomerase type 1 family.</text>
</comment>
<feature type="binding site" evidence="10">
    <location>
        <position position="121"/>
    </location>
    <ligand>
        <name>Mn(2+)</name>
        <dbReference type="ChEBI" id="CHEBI:29035"/>
    </ligand>
</feature>
<dbReference type="KEGG" id="coe:CP258_07880"/>
<evidence type="ECO:0000259" key="12">
    <source>
        <dbReference type="PROSITE" id="PS51462"/>
    </source>
</evidence>
<keyword evidence="6 10" id="KW-0460">Magnesium</keyword>
<dbReference type="PANTHER" id="PTHR10885:SF0">
    <property type="entry name" value="ISOPENTENYL-DIPHOSPHATE DELTA-ISOMERASE"/>
    <property type="match status" value="1"/>
</dbReference>
<keyword evidence="8 10" id="KW-0414">Isoprene biosynthesis</keyword>
<reference evidence="13 14" key="1">
    <citation type="journal article" date="2013" name="J. Biotechnol.">
        <title>Genome sequence of Corynebacterium pseudotuberculosis biovar equi strain 258 and prediction of antigenic targets to improve biotechnological vaccine production.</title>
        <authorList>
            <person name="Soares S.C."/>
            <person name="Trost E."/>
            <person name="Ramos R.T."/>
            <person name="Carneiro A.R."/>
            <person name="Santos A.R."/>
            <person name="Pinto A.C."/>
            <person name="Barbosa E."/>
            <person name="Aburjaile F."/>
            <person name="Ali A."/>
            <person name="Diniz C.A."/>
            <person name="Hassan S.S."/>
            <person name="Fiaux K."/>
            <person name="Guimaraes L.C."/>
            <person name="Bakhtiar S.M."/>
            <person name="Pereira U."/>
            <person name="Almeida S.S."/>
            <person name="Abreu V.A."/>
            <person name="Rocha F.S."/>
            <person name="Dorella F.A."/>
            <person name="Miyoshi A."/>
            <person name="Silva A."/>
            <person name="Azevedo V."/>
            <person name="Tauch A."/>
        </authorList>
    </citation>
    <scope>NUCLEOTIDE SEQUENCE [LARGE SCALE GENOMIC DNA]</scope>
    <source>
        <strain evidence="13 14">258</strain>
    </source>
</reference>
<dbReference type="Proteomes" id="UP000006465">
    <property type="component" value="Chromosome"/>
</dbReference>
<evidence type="ECO:0000256" key="8">
    <source>
        <dbReference type="ARBA" id="ARBA00023229"/>
    </source>
</evidence>
<evidence type="ECO:0000313" key="14">
    <source>
        <dbReference type="Proteomes" id="UP000006465"/>
    </source>
</evidence>
<dbReference type="SUPFAM" id="SSF55811">
    <property type="entry name" value="Nudix"/>
    <property type="match status" value="1"/>
</dbReference>
<evidence type="ECO:0000256" key="6">
    <source>
        <dbReference type="ARBA" id="ARBA00022842"/>
    </source>
</evidence>
<sequence>MGRMNDVDLVVLVDAQGNPTGTAPKSTVHTHDTPLHLAFSCYVLGPDGKILVTRRALSKKTWPGVWTNSACGHLLPHETAAEAAMRRVPHEIGLPRGEIKNLVCVLPDFRYRATDSQGIVEWEICPVFIAYIDEPLLLRPRADEIDSLSWVNPKDLFIAVDSAPFAFSPWMVEQLTHEALRRKLTNK</sequence>
<feature type="active site" evidence="10 11">
    <location>
        <position position="71"/>
    </location>
</feature>
<comment type="subcellular location">
    <subcellularLocation>
        <location evidence="10">Cytoplasm</location>
    </subcellularLocation>
</comment>
<dbReference type="PANTHER" id="PTHR10885">
    <property type="entry name" value="ISOPENTENYL-DIPHOSPHATE DELTA-ISOMERASE"/>
    <property type="match status" value="1"/>
</dbReference>
<dbReference type="GO" id="GO:0046872">
    <property type="term" value="F:metal ion binding"/>
    <property type="evidence" value="ECO:0007669"/>
    <property type="project" value="UniProtKB-KW"/>
</dbReference>
<comment type="pathway">
    <text evidence="1 10">Isoprenoid biosynthesis; dimethylallyl diphosphate biosynthesis; dimethylallyl diphosphate from isopentenyl diphosphate: step 1/1.</text>
</comment>
<keyword evidence="9 10" id="KW-0413">Isomerase</keyword>
<dbReference type="GO" id="GO:0050992">
    <property type="term" value="P:dimethylallyl diphosphate biosynthetic process"/>
    <property type="evidence" value="ECO:0007669"/>
    <property type="project" value="UniProtKB-UniRule"/>
</dbReference>
<evidence type="ECO:0000256" key="9">
    <source>
        <dbReference type="ARBA" id="ARBA00023235"/>
    </source>
</evidence>
<comment type="cofactor">
    <cofactor evidence="10">
        <name>Mg(2+)</name>
        <dbReference type="ChEBI" id="CHEBI:18420"/>
    </cofactor>
    <text evidence="10">Binds 1 Mg(2+) ion per subunit. The magnesium ion binds only when substrate is bound.</text>
</comment>
<dbReference type="GO" id="GO:0008299">
    <property type="term" value="P:isoprenoid biosynthetic process"/>
    <property type="evidence" value="ECO:0007669"/>
    <property type="project" value="UniProtKB-UniRule"/>
</dbReference>
<dbReference type="PROSITE" id="PS51462">
    <property type="entry name" value="NUDIX"/>
    <property type="match status" value="1"/>
</dbReference>
<dbReference type="Gene3D" id="3.90.79.10">
    <property type="entry name" value="Nucleoside Triphosphate Pyrophosphohydrolase"/>
    <property type="match status" value="1"/>
</dbReference>
<dbReference type="InterPro" id="IPR011876">
    <property type="entry name" value="IsopentenylPP_isomerase_typ1"/>
</dbReference>
<feature type="domain" description="Nudix hydrolase" evidence="12">
    <location>
        <begin position="34"/>
        <end position="173"/>
    </location>
</feature>
<evidence type="ECO:0000313" key="13">
    <source>
        <dbReference type="EMBL" id="AFK17171.1"/>
    </source>
</evidence>
<proteinExistence type="inferred from homology"/>
<evidence type="ECO:0000256" key="2">
    <source>
        <dbReference type="ARBA" id="ARBA00007579"/>
    </source>
</evidence>
<evidence type="ECO:0000256" key="4">
    <source>
        <dbReference type="ARBA" id="ARBA00022490"/>
    </source>
</evidence>
<evidence type="ECO:0000256" key="3">
    <source>
        <dbReference type="ARBA" id="ARBA00012057"/>
    </source>
</evidence>
<dbReference type="GO" id="GO:0005737">
    <property type="term" value="C:cytoplasm"/>
    <property type="evidence" value="ECO:0007669"/>
    <property type="project" value="UniProtKB-SubCell"/>
</dbReference>
<dbReference type="EC" id="5.3.3.2" evidence="3 10"/>
<comment type="catalytic activity">
    <reaction evidence="10">
        <text>isopentenyl diphosphate = dimethylallyl diphosphate</text>
        <dbReference type="Rhea" id="RHEA:23284"/>
        <dbReference type="ChEBI" id="CHEBI:57623"/>
        <dbReference type="ChEBI" id="CHEBI:128769"/>
        <dbReference type="EC" id="5.3.3.2"/>
    </reaction>
</comment>
<dbReference type="InterPro" id="IPR000086">
    <property type="entry name" value="NUDIX_hydrolase_dom"/>
</dbReference>
<feature type="active site" evidence="10 11">
    <location>
        <position position="123"/>
    </location>
</feature>
<feature type="binding site" evidence="10">
    <location>
        <position position="36"/>
    </location>
    <ligand>
        <name>Mn(2+)</name>
        <dbReference type="ChEBI" id="CHEBI:29035"/>
    </ligand>
</feature>
<evidence type="ECO:0000256" key="11">
    <source>
        <dbReference type="PIRSR" id="PIRSR018427-1"/>
    </source>
</evidence>
<dbReference type="HAMAP" id="MF_00202">
    <property type="entry name" value="Idi"/>
    <property type="match status" value="1"/>
</dbReference>
<dbReference type="NCBIfam" id="NF002995">
    <property type="entry name" value="PRK03759.1"/>
    <property type="match status" value="1"/>
</dbReference>
<feature type="binding site" evidence="10">
    <location>
        <position position="73"/>
    </location>
    <ligand>
        <name>Mn(2+)</name>
        <dbReference type="ChEBI" id="CHEBI:29035"/>
    </ligand>
</feature>
<feature type="binding site" evidence="10">
    <location>
        <position position="123"/>
    </location>
    <ligand>
        <name>Mn(2+)</name>
        <dbReference type="ChEBI" id="CHEBI:29035"/>
    </ligand>
</feature>
<keyword evidence="5 10" id="KW-0479">Metal-binding</keyword>
<evidence type="ECO:0000256" key="10">
    <source>
        <dbReference type="HAMAP-Rule" id="MF_00202"/>
    </source>
</evidence>
<keyword evidence="4 10" id="KW-0963">Cytoplasm</keyword>
<comment type="function">
    <text evidence="10">Catalyzes the 1,3-allylic rearrangement of the homoallylic substrate isopentenyl (IPP) to its highly electrophilic allylic isomer, dimethylallyl diphosphate (DMAPP).</text>
</comment>
<dbReference type="InterPro" id="IPR056375">
    <property type="entry name" value="Idi_bact"/>
</dbReference>
<evidence type="ECO:0000256" key="5">
    <source>
        <dbReference type="ARBA" id="ARBA00022723"/>
    </source>
</evidence>
<name>A0AAU8PNK2_CORPS</name>
<dbReference type="PIRSF" id="PIRSF018427">
    <property type="entry name" value="Isopntndiph_ism"/>
    <property type="match status" value="1"/>
</dbReference>
<dbReference type="AlphaFoldDB" id="A0AAU8PNK2"/>
<keyword evidence="7 10" id="KW-0464">Manganese</keyword>
<evidence type="ECO:0000256" key="7">
    <source>
        <dbReference type="ARBA" id="ARBA00023211"/>
    </source>
</evidence>
<protein>
    <recommendedName>
        <fullName evidence="3 10">Isopentenyl-diphosphate Delta-isomerase</fullName>
        <shortName evidence="10">IPP isomerase</shortName>
        <ecNumber evidence="3 10">5.3.3.2</ecNumber>
    </recommendedName>
    <alternativeName>
        <fullName evidence="10">IPP:DMAPP isomerase</fullName>
    </alternativeName>
    <alternativeName>
        <fullName evidence="10">Isopentenyl pyrophosphate isomerase</fullName>
    </alternativeName>
</protein>
<dbReference type="NCBIfam" id="TIGR02150">
    <property type="entry name" value="IPP_isom_1"/>
    <property type="match status" value="1"/>
</dbReference>
<accession>A0AAU8PNK2</accession>
<comment type="cofactor">
    <cofactor evidence="10">
        <name>Mn(2+)</name>
        <dbReference type="ChEBI" id="CHEBI:29035"/>
    </cofactor>
    <text evidence="10">Binds 1 Mn(2+) ion per subunit.</text>
</comment>
<dbReference type="EMBL" id="CP003540">
    <property type="protein sequence ID" value="AFK17171.1"/>
    <property type="molecule type" value="Genomic_DNA"/>
</dbReference>
<dbReference type="Pfam" id="PF00293">
    <property type="entry name" value="NUDIX"/>
    <property type="match status" value="1"/>
</dbReference>
<dbReference type="GO" id="GO:0004452">
    <property type="term" value="F:isopentenyl-diphosphate delta-isomerase activity"/>
    <property type="evidence" value="ECO:0007669"/>
    <property type="project" value="UniProtKB-UniRule"/>
</dbReference>
<gene>
    <name evidence="10" type="primary">idi</name>
    <name evidence="13" type="ORF">CP258_07880</name>
</gene>
<evidence type="ECO:0000256" key="1">
    <source>
        <dbReference type="ARBA" id="ARBA00004826"/>
    </source>
</evidence>
<dbReference type="CDD" id="cd02885">
    <property type="entry name" value="NUDIX_IPP_Isomerase"/>
    <property type="match status" value="1"/>
</dbReference>
<feature type="binding site" evidence="10">
    <location>
        <position position="29"/>
    </location>
    <ligand>
        <name>Mn(2+)</name>
        <dbReference type="ChEBI" id="CHEBI:29035"/>
    </ligand>
</feature>
<feature type="binding site" evidence="10">
    <location>
        <position position="91"/>
    </location>
    <ligand>
        <name>Mg(2+)</name>
        <dbReference type="ChEBI" id="CHEBI:18420"/>
    </ligand>
</feature>
<organism evidence="13 14">
    <name type="scientific">Corynebacterium pseudotuberculosis 258</name>
    <dbReference type="NCBI Taxonomy" id="1168865"/>
    <lineage>
        <taxon>Bacteria</taxon>
        <taxon>Bacillati</taxon>
        <taxon>Actinomycetota</taxon>
        <taxon>Actinomycetes</taxon>
        <taxon>Mycobacteriales</taxon>
        <taxon>Corynebacteriaceae</taxon>
        <taxon>Corynebacterium</taxon>
    </lineage>
</organism>